<keyword evidence="3" id="KW-0325">Glycoprotein</keyword>
<dbReference type="PANTHER" id="PTHR10680:SF38">
    <property type="entry name" value="BLL1368 PROTEIN"/>
    <property type="match status" value="1"/>
</dbReference>
<reference evidence="5 6" key="1">
    <citation type="journal article" date="2016" name="Nat. Commun.">
        <title>Thousands of microbial genomes shed light on interconnected biogeochemical processes in an aquifer system.</title>
        <authorList>
            <person name="Anantharaman K."/>
            <person name="Brown C.T."/>
            <person name="Hug L.A."/>
            <person name="Sharon I."/>
            <person name="Castelle C.J."/>
            <person name="Probst A.J."/>
            <person name="Thomas B.C."/>
            <person name="Singh A."/>
            <person name="Wilkins M.J."/>
            <person name="Karaoz U."/>
            <person name="Brodie E.L."/>
            <person name="Williams K.H."/>
            <person name="Hubbard S.S."/>
            <person name="Banfield J.F."/>
        </authorList>
    </citation>
    <scope>NUCLEOTIDE SEQUENCE [LARGE SCALE GENOMIC DNA]</scope>
    <source>
        <strain evidence="6">RIFCSPLOWO2_12_FULL_64_10</strain>
    </source>
</reference>
<name>A0A1F6CPS6_HANXR</name>
<dbReference type="SUPFAM" id="SSF63829">
    <property type="entry name" value="Calcium-dependent phosphotriesterase"/>
    <property type="match status" value="1"/>
</dbReference>
<dbReference type="InterPro" id="IPR011042">
    <property type="entry name" value="6-blade_b-propeller_TolB-like"/>
</dbReference>
<proteinExistence type="predicted"/>
<evidence type="ECO:0000256" key="3">
    <source>
        <dbReference type="ARBA" id="ARBA00023180"/>
    </source>
</evidence>
<feature type="repeat" description="NHL" evidence="4">
    <location>
        <begin position="110"/>
        <end position="147"/>
    </location>
</feature>
<feature type="repeat" description="NHL" evidence="4">
    <location>
        <begin position="155"/>
        <end position="194"/>
    </location>
</feature>
<evidence type="ECO:0000256" key="4">
    <source>
        <dbReference type="PROSITE-ProRule" id="PRU00504"/>
    </source>
</evidence>
<dbReference type="AlphaFoldDB" id="A0A1F6CPS6"/>
<accession>A0A1F6CPS6</accession>
<organism evidence="5 6">
    <name type="scientific">Handelsmanbacteria sp. (strain RIFCSPLOWO2_12_FULL_64_10)</name>
    <dbReference type="NCBI Taxonomy" id="1817868"/>
    <lineage>
        <taxon>Bacteria</taxon>
        <taxon>Candidatus Handelsmaniibacteriota</taxon>
    </lineage>
</organism>
<keyword evidence="2" id="KW-0677">Repeat</keyword>
<feature type="repeat" description="NHL" evidence="4">
    <location>
        <begin position="56"/>
        <end position="97"/>
    </location>
</feature>
<sequence length="282" mass="31692">MVFGSGRHTYEVAEGWGRLPEGWTFKQVAGVAVDAQDRVYVFCRGEHPVIVFDREGRFLRAWGEGVFKMPHGICIGPDGRIYLVDAGDHTVRIFTPEGELLRTLGRAGEPAEERPFNKPTDLAFSPSGAFYVSDGYGNARVHKFSAEGELLLSWGTPGEGPGEFRLPHSVWVDRQERVYVADRENHRIQVFTPEGRFLSQWSGFQRPCDIFMDADGAVYVPELHHRMSILSIDGGVLARWGDAESRRPGEFVAPHAAWTDSRGDLYVGEVLEGQRIQKFVRK</sequence>
<dbReference type="PROSITE" id="PS51125">
    <property type="entry name" value="NHL"/>
    <property type="match status" value="3"/>
</dbReference>
<evidence type="ECO:0000313" key="5">
    <source>
        <dbReference type="EMBL" id="OGG51163.1"/>
    </source>
</evidence>
<dbReference type="Pfam" id="PF01436">
    <property type="entry name" value="NHL"/>
    <property type="match status" value="3"/>
</dbReference>
<dbReference type="InterPro" id="IPR001258">
    <property type="entry name" value="NHL_repeat"/>
</dbReference>
<keyword evidence="1" id="KW-0732">Signal</keyword>
<evidence type="ECO:0000313" key="6">
    <source>
        <dbReference type="Proteomes" id="UP000178606"/>
    </source>
</evidence>
<dbReference type="Proteomes" id="UP000178606">
    <property type="component" value="Unassembled WGS sequence"/>
</dbReference>
<dbReference type="Gene3D" id="2.120.10.30">
    <property type="entry name" value="TolB, C-terminal domain"/>
    <property type="match status" value="2"/>
</dbReference>
<comment type="caution">
    <text evidence="5">The sequence shown here is derived from an EMBL/GenBank/DDBJ whole genome shotgun (WGS) entry which is preliminary data.</text>
</comment>
<protein>
    <recommendedName>
        <fullName evidence="7">6-bladed beta-propeller</fullName>
    </recommendedName>
</protein>
<evidence type="ECO:0008006" key="7">
    <source>
        <dbReference type="Google" id="ProtNLM"/>
    </source>
</evidence>
<gene>
    <name evidence="5" type="ORF">A3F84_19305</name>
</gene>
<dbReference type="EMBL" id="MFKF01000193">
    <property type="protein sequence ID" value="OGG51163.1"/>
    <property type="molecule type" value="Genomic_DNA"/>
</dbReference>
<evidence type="ECO:0000256" key="2">
    <source>
        <dbReference type="ARBA" id="ARBA00022737"/>
    </source>
</evidence>
<dbReference type="CDD" id="cd14958">
    <property type="entry name" value="NHL_PAL_like"/>
    <property type="match status" value="1"/>
</dbReference>
<dbReference type="PANTHER" id="PTHR10680">
    <property type="entry name" value="PEPTIDYL-GLYCINE ALPHA-AMIDATING MONOOXYGENASE"/>
    <property type="match status" value="1"/>
</dbReference>
<evidence type="ECO:0000256" key="1">
    <source>
        <dbReference type="ARBA" id="ARBA00022729"/>
    </source>
</evidence>